<protein>
    <submittedName>
        <fullName evidence="1">Uncharacterized protein</fullName>
    </submittedName>
</protein>
<proteinExistence type="predicted"/>
<organism evidence="1 2">
    <name type="scientific">Neisseria wadsworthii 9715</name>
    <dbReference type="NCBI Taxonomy" id="1030841"/>
    <lineage>
        <taxon>Bacteria</taxon>
        <taxon>Pseudomonadati</taxon>
        <taxon>Pseudomonadota</taxon>
        <taxon>Betaproteobacteria</taxon>
        <taxon>Neisseriales</taxon>
        <taxon>Neisseriaceae</taxon>
        <taxon>Neisseria</taxon>
    </lineage>
</organism>
<reference evidence="1 2" key="1">
    <citation type="submission" date="2011-06" db="EMBL/GenBank/DDBJ databases">
        <authorList>
            <person name="Muzny D."/>
            <person name="Qin X."/>
            <person name="Deng J."/>
            <person name="Jiang H."/>
            <person name="Liu Y."/>
            <person name="Qu J."/>
            <person name="Song X.-Z."/>
            <person name="Zhang L."/>
            <person name="Thornton R."/>
            <person name="Coyle M."/>
            <person name="Francisco L."/>
            <person name="Jackson L."/>
            <person name="Javaid M."/>
            <person name="Korchina V."/>
            <person name="Kovar C."/>
            <person name="Mata R."/>
            <person name="Mathew T."/>
            <person name="Ngo R."/>
            <person name="Nguyen L."/>
            <person name="Nguyen N."/>
            <person name="Okwuonu G."/>
            <person name="Ongeri F."/>
            <person name="Pham C."/>
            <person name="Simmons D."/>
            <person name="Wilczek-Boney K."/>
            <person name="Hale W."/>
            <person name="Jakkamsetti A."/>
            <person name="Pham P."/>
            <person name="Ruth R."/>
            <person name="San Lucas F."/>
            <person name="Warren J."/>
            <person name="Zhang J."/>
            <person name="Zhao Z."/>
            <person name="Zhou C."/>
            <person name="Zhu D."/>
            <person name="Lee S."/>
            <person name="Bess C."/>
            <person name="Blankenburg K."/>
            <person name="Forbes L."/>
            <person name="Fu Q."/>
            <person name="Gubbala S."/>
            <person name="Hirani K."/>
            <person name="Jayaseelan J.C."/>
            <person name="Lara F."/>
            <person name="Munidasa M."/>
            <person name="Palculict T."/>
            <person name="Patil S."/>
            <person name="Pu L.-L."/>
            <person name="Saada N."/>
            <person name="Tang L."/>
            <person name="Weissenberger G."/>
            <person name="Zhu Y."/>
            <person name="Hemphill L."/>
            <person name="Shang Y."/>
            <person name="Youmans B."/>
            <person name="Ayvaz T."/>
            <person name="Ross M."/>
            <person name="Santibanez J."/>
            <person name="Aqrawi P."/>
            <person name="Gross S."/>
            <person name="Joshi V."/>
            <person name="Fowler G."/>
            <person name="Nazareth L."/>
            <person name="Reid J."/>
            <person name="Worley K."/>
            <person name="Petrosino J."/>
            <person name="Highlander S."/>
            <person name="Gibbs R."/>
        </authorList>
    </citation>
    <scope>NUCLEOTIDE SEQUENCE [LARGE SCALE GENOMIC DNA]</scope>
    <source>
        <strain evidence="1 2">9715</strain>
    </source>
</reference>
<name>G4CNN6_9NEIS</name>
<sequence>MIDYIYHTKDACLNTCSDRHLSIPNQFKLPQQANHKNSVMPLDNTDLAR</sequence>
<dbReference type="Proteomes" id="UP000005336">
    <property type="component" value="Unassembled WGS sequence"/>
</dbReference>
<keyword evidence="2" id="KW-1185">Reference proteome</keyword>
<dbReference type="HOGENOM" id="CLU_3138196_0_0_4"/>
<dbReference type="EMBL" id="AGAZ01000028">
    <property type="protein sequence ID" value="EGZ49384.1"/>
    <property type="molecule type" value="Genomic_DNA"/>
</dbReference>
<evidence type="ECO:0000313" key="1">
    <source>
        <dbReference type="EMBL" id="EGZ49384.1"/>
    </source>
</evidence>
<evidence type="ECO:0000313" key="2">
    <source>
        <dbReference type="Proteomes" id="UP000005336"/>
    </source>
</evidence>
<dbReference type="AlphaFoldDB" id="G4CNN6"/>
<gene>
    <name evidence="1" type="ORF">HMPREF9370_0695</name>
</gene>
<comment type="caution">
    <text evidence="1">The sequence shown here is derived from an EMBL/GenBank/DDBJ whole genome shotgun (WGS) entry which is preliminary data.</text>
</comment>
<accession>G4CNN6</accession>
<dbReference type="PATRIC" id="fig|1030841.3.peg.685"/>